<dbReference type="Gene3D" id="1.10.357.10">
    <property type="entry name" value="Tetracycline Repressor, domain 2"/>
    <property type="match status" value="1"/>
</dbReference>
<dbReference type="InterPro" id="IPR050109">
    <property type="entry name" value="HTH-type_TetR-like_transc_reg"/>
</dbReference>
<protein>
    <submittedName>
        <fullName evidence="6">TetR family transcriptional regulator</fullName>
    </submittedName>
</protein>
<keyword evidence="7" id="KW-1185">Reference proteome</keyword>
<evidence type="ECO:0000313" key="6">
    <source>
        <dbReference type="EMBL" id="GAA1660290.1"/>
    </source>
</evidence>
<gene>
    <name evidence="6" type="ORF">GCM10009830_01680</name>
</gene>
<feature type="domain" description="HTH tetR-type" evidence="5">
    <location>
        <begin position="11"/>
        <end position="71"/>
    </location>
</feature>
<dbReference type="SUPFAM" id="SSF46689">
    <property type="entry name" value="Homeodomain-like"/>
    <property type="match status" value="1"/>
</dbReference>
<keyword evidence="2 4" id="KW-0238">DNA-binding</keyword>
<accession>A0ABN2FV49</accession>
<dbReference type="PANTHER" id="PTHR30055">
    <property type="entry name" value="HTH-TYPE TRANSCRIPTIONAL REGULATOR RUTR"/>
    <property type="match status" value="1"/>
</dbReference>
<dbReference type="Pfam" id="PF00440">
    <property type="entry name" value="TetR_N"/>
    <property type="match status" value="1"/>
</dbReference>
<evidence type="ECO:0000259" key="5">
    <source>
        <dbReference type="PROSITE" id="PS50977"/>
    </source>
</evidence>
<name>A0ABN2FV49_9ACTN</name>
<feature type="DNA-binding region" description="H-T-H motif" evidence="4">
    <location>
        <begin position="34"/>
        <end position="53"/>
    </location>
</feature>
<reference evidence="6 7" key="1">
    <citation type="journal article" date="2019" name="Int. J. Syst. Evol. Microbiol.">
        <title>The Global Catalogue of Microorganisms (GCM) 10K type strain sequencing project: providing services to taxonomists for standard genome sequencing and annotation.</title>
        <authorList>
            <consortium name="The Broad Institute Genomics Platform"/>
            <consortium name="The Broad Institute Genome Sequencing Center for Infectious Disease"/>
            <person name="Wu L."/>
            <person name="Ma J."/>
        </authorList>
    </citation>
    <scope>NUCLEOTIDE SEQUENCE [LARGE SCALE GENOMIC DNA]</scope>
    <source>
        <strain evidence="6 7">JCM 16001</strain>
    </source>
</reference>
<dbReference type="Pfam" id="PF17754">
    <property type="entry name" value="TetR_C_14"/>
    <property type="match status" value="1"/>
</dbReference>
<dbReference type="InterPro" id="IPR009057">
    <property type="entry name" value="Homeodomain-like_sf"/>
</dbReference>
<keyword evidence="3" id="KW-0804">Transcription</keyword>
<dbReference type="PROSITE" id="PS50977">
    <property type="entry name" value="HTH_TETR_2"/>
    <property type="match status" value="1"/>
</dbReference>
<dbReference type="RefSeq" id="WP_344480570.1">
    <property type="nucleotide sequence ID" value="NZ_BAAAQF010000002.1"/>
</dbReference>
<proteinExistence type="predicted"/>
<dbReference type="EMBL" id="BAAAQF010000002">
    <property type="protein sequence ID" value="GAA1660290.1"/>
    <property type="molecule type" value="Genomic_DNA"/>
</dbReference>
<evidence type="ECO:0000256" key="3">
    <source>
        <dbReference type="ARBA" id="ARBA00023163"/>
    </source>
</evidence>
<dbReference type="Proteomes" id="UP001499851">
    <property type="component" value="Unassembled WGS sequence"/>
</dbReference>
<organism evidence="6 7">
    <name type="scientific">Glycomyces endophyticus</name>
    <dbReference type="NCBI Taxonomy" id="480996"/>
    <lineage>
        <taxon>Bacteria</taxon>
        <taxon>Bacillati</taxon>
        <taxon>Actinomycetota</taxon>
        <taxon>Actinomycetes</taxon>
        <taxon>Glycomycetales</taxon>
        <taxon>Glycomycetaceae</taxon>
        <taxon>Glycomyces</taxon>
    </lineage>
</organism>
<dbReference type="PANTHER" id="PTHR30055:SF234">
    <property type="entry name" value="HTH-TYPE TRANSCRIPTIONAL REGULATOR BETI"/>
    <property type="match status" value="1"/>
</dbReference>
<evidence type="ECO:0000256" key="1">
    <source>
        <dbReference type="ARBA" id="ARBA00023015"/>
    </source>
</evidence>
<dbReference type="PRINTS" id="PR00455">
    <property type="entry name" value="HTHTETR"/>
</dbReference>
<dbReference type="Gene3D" id="1.10.10.60">
    <property type="entry name" value="Homeodomain-like"/>
    <property type="match status" value="1"/>
</dbReference>
<dbReference type="InterPro" id="IPR041347">
    <property type="entry name" value="MftR_C"/>
</dbReference>
<evidence type="ECO:0000256" key="2">
    <source>
        <dbReference type="ARBA" id="ARBA00023125"/>
    </source>
</evidence>
<comment type="caution">
    <text evidence="6">The sequence shown here is derived from an EMBL/GenBank/DDBJ whole genome shotgun (WGS) entry which is preliminary data.</text>
</comment>
<keyword evidence="1" id="KW-0805">Transcription regulation</keyword>
<evidence type="ECO:0000256" key="4">
    <source>
        <dbReference type="PROSITE-ProRule" id="PRU00335"/>
    </source>
</evidence>
<sequence length="200" mass="22204">MDHGLQHRKKLAAMRRIQDAALDLFEAQGFDAVAIEAVAAAAEVSPRTVYRYFGSKEMLVIWDEEDELPLSPLAAEFAAVDPVTLLRGTFRAAFARMDEAQLRLIRRRVALVYRHSAIEAAYVLHAHRKSRLIAAAVGPLGGDPFRTEIFVHAFVGGVIGALRLWCHAGFDSPPFEYIDRALALLEQGFDDTDSKRTDPS</sequence>
<evidence type="ECO:0000313" key="7">
    <source>
        <dbReference type="Proteomes" id="UP001499851"/>
    </source>
</evidence>
<dbReference type="InterPro" id="IPR001647">
    <property type="entry name" value="HTH_TetR"/>
</dbReference>